<accession>A0ABW1L8A6</accession>
<dbReference type="RefSeq" id="WP_377733843.1">
    <property type="nucleotide sequence ID" value="NZ_JBHSRI010000017.1"/>
</dbReference>
<organism evidence="2 3">
    <name type="scientific">Paenisporosarcina macmurdoensis</name>
    <dbReference type="NCBI Taxonomy" id="212659"/>
    <lineage>
        <taxon>Bacteria</taxon>
        <taxon>Bacillati</taxon>
        <taxon>Bacillota</taxon>
        <taxon>Bacilli</taxon>
        <taxon>Bacillales</taxon>
        <taxon>Caryophanaceae</taxon>
        <taxon>Paenisporosarcina</taxon>
    </lineage>
</organism>
<gene>
    <name evidence="2" type="ORF">ACFPYN_09750</name>
</gene>
<sequence>MNKNNQSTGTQEIDAAKLVLIGSALATLGDALQTISVGLALEVLENQTMPDQTDQLKKIEDNMQKQIDHLTNELSKLKSQIT</sequence>
<dbReference type="EMBL" id="JBHSRI010000017">
    <property type="protein sequence ID" value="MFC6039701.1"/>
    <property type="molecule type" value="Genomic_DNA"/>
</dbReference>
<keyword evidence="3" id="KW-1185">Reference proteome</keyword>
<dbReference type="GO" id="GO:0003743">
    <property type="term" value="F:translation initiation factor activity"/>
    <property type="evidence" value="ECO:0007669"/>
    <property type="project" value="UniProtKB-KW"/>
</dbReference>
<proteinExistence type="predicted"/>
<dbReference type="Proteomes" id="UP001596170">
    <property type="component" value="Unassembled WGS sequence"/>
</dbReference>
<keyword evidence="2" id="KW-0648">Protein biosynthesis</keyword>
<protein>
    <submittedName>
        <fullName evidence="2">Translation initiation factor 2</fullName>
    </submittedName>
</protein>
<reference evidence="3" key="1">
    <citation type="journal article" date="2019" name="Int. J. Syst. Evol. Microbiol.">
        <title>The Global Catalogue of Microorganisms (GCM) 10K type strain sequencing project: providing services to taxonomists for standard genome sequencing and annotation.</title>
        <authorList>
            <consortium name="The Broad Institute Genomics Platform"/>
            <consortium name="The Broad Institute Genome Sequencing Center for Infectious Disease"/>
            <person name="Wu L."/>
            <person name="Ma J."/>
        </authorList>
    </citation>
    <scope>NUCLEOTIDE SEQUENCE [LARGE SCALE GENOMIC DNA]</scope>
    <source>
        <strain evidence="3">CCUG 54527</strain>
    </source>
</reference>
<evidence type="ECO:0000256" key="1">
    <source>
        <dbReference type="SAM" id="Coils"/>
    </source>
</evidence>
<comment type="caution">
    <text evidence="2">The sequence shown here is derived from an EMBL/GenBank/DDBJ whole genome shotgun (WGS) entry which is preliminary data.</text>
</comment>
<feature type="coiled-coil region" evidence="1">
    <location>
        <begin position="53"/>
        <end position="80"/>
    </location>
</feature>
<evidence type="ECO:0000313" key="2">
    <source>
        <dbReference type="EMBL" id="MFC6039701.1"/>
    </source>
</evidence>
<keyword evidence="2" id="KW-0396">Initiation factor</keyword>
<name>A0ABW1L8A6_9BACL</name>
<evidence type="ECO:0000313" key="3">
    <source>
        <dbReference type="Proteomes" id="UP001596170"/>
    </source>
</evidence>
<keyword evidence="1" id="KW-0175">Coiled coil</keyword>